<evidence type="ECO:0000313" key="15">
    <source>
        <dbReference type="Proteomes" id="UP000198263"/>
    </source>
</evidence>
<dbReference type="Gene3D" id="1.10.1040.10">
    <property type="entry name" value="N-(1-d-carboxylethyl)-l-norvaline Dehydrogenase, domain 2"/>
    <property type="match status" value="1"/>
</dbReference>
<comment type="catalytic activity">
    <reaction evidence="10 11">
        <text>(R)-pantoate + NADP(+) = 2-dehydropantoate + NADPH + H(+)</text>
        <dbReference type="Rhea" id="RHEA:16233"/>
        <dbReference type="ChEBI" id="CHEBI:11561"/>
        <dbReference type="ChEBI" id="CHEBI:15378"/>
        <dbReference type="ChEBI" id="CHEBI:15980"/>
        <dbReference type="ChEBI" id="CHEBI:57783"/>
        <dbReference type="ChEBI" id="CHEBI:58349"/>
        <dbReference type="EC" id="1.1.1.169"/>
    </reaction>
</comment>
<dbReference type="UniPathway" id="UPA00028">
    <property type="reaction ID" value="UER00004"/>
</dbReference>
<comment type="similarity">
    <text evidence="3 11">Belongs to the ketopantoate reductase family.</text>
</comment>
<dbReference type="SUPFAM" id="SSF48179">
    <property type="entry name" value="6-phosphogluconate dehydrogenase C-terminal domain-like"/>
    <property type="match status" value="1"/>
</dbReference>
<dbReference type="OrthoDB" id="9796561at2"/>
<sequence length="311" mass="33016">MRILVVGAGAIGGYFGARLLEAGRDVTFLVRERRAQRLRDGGLKVQSPDGDLRFSNPPIVLAQDIDAPFDLVLLSCKAYDLQGAIDSLAPAVGPDTAILPLLNGMSHLDALDARFGADKVLGGQCVIAATLDAHGAILHLNTMQSMTIGERAGGRSARIDAIAEQLSGARYELNVSEDILQSMWDKWVFLATLAAGTCLMRAPIGDIVTAPGGEALLRGLFDECRGIAGDNGHPPGEAVLARSRTFFSERGSLMTASMLRDIENNAPIEADQIVGDLLARRKTAPDGTSLLAVAYAHLKAYEARRARASKG</sequence>
<keyword evidence="6 11" id="KW-0566">Pantothenate biosynthesis</keyword>
<organism evidence="14 15">
    <name type="scientific">Caballeronia concitans</name>
    <dbReference type="NCBI Taxonomy" id="1777133"/>
    <lineage>
        <taxon>Bacteria</taxon>
        <taxon>Pseudomonadati</taxon>
        <taxon>Pseudomonadota</taxon>
        <taxon>Betaproteobacteria</taxon>
        <taxon>Burkholderiales</taxon>
        <taxon>Burkholderiaceae</taxon>
        <taxon>Caballeronia</taxon>
    </lineage>
</organism>
<evidence type="ECO:0000256" key="5">
    <source>
        <dbReference type="ARBA" id="ARBA00019465"/>
    </source>
</evidence>
<dbReference type="NCBIfam" id="NF005094">
    <property type="entry name" value="PRK06522.2-5"/>
    <property type="match status" value="1"/>
</dbReference>
<evidence type="ECO:0000256" key="11">
    <source>
        <dbReference type="RuleBase" id="RU362068"/>
    </source>
</evidence>
<dbReference type="InterPro" id="IPR013328">
    <property type="entry name" value="6PGD_dom2"/>
</dbReference>
<feature type="domain" description="Ketopantoate reductase C-terminal" evidence="13">
    <location>
        <begin position="178"/>
        <end position="302"/>
    </location>
</feature>
<evidence type="ECO:0000256" key="1">
    <source>
        <dbReference type="ARBA" id="ARBA00002919"/>
    </source>
</evidence>
<name>A0A658R1H6_9BURK</name>
<dbReference type="InterPro" id="IPR051402">
    <property type="entry name" value="KPR-Related"/>
</dbReference>
<evidence type="ECO:0000256" key="4">
    <source>
        <dbReference type="ARBA" id="ARBA00013014"/>
    </source>
</evidence>
<dbReference type="FunFam" id="3.40.50.720:FF:000307">
    <property type="entry name" value="2-dehydropantoate 2-reductase"/>
    <property type="match status" value="1"/>
</dbReference>
<evidence type="ECO:0000259" key="12">
    <source>
        <dbReference type="Pfam" id="PF02558"/>
    </source>
</evidence>
<dbReference type="Proteomes" id="UP000198263">
    <property type="component" value="Unassembled WGS sequence"/>
</dbReference>
<dbReference type="PANTHER" id="PTHR21708:SF26">
    <property type="entry name" value="2-DEHYDROPANTOATE 2-REDUCTASE"/>
    <property type="match status" value="1"/>
</dbReference>
<dbReference type="FunFam" id="1.10.1040.10:FF:000017">
    <property type="entry name" value="2-dehydropantoate 2-reductase"/>
    <property type="match status" value="1"/>
</dbReference>
<dbReference type="RefSeq" id="WP_040049932.1">
    <property type="nucleotide sequence ID" value="NZ_FCNV02000010.1"/>
</dbReference>
<evidence type="ECO:0000259" key="13">
    <source>
        <dbReference type="Pfam" id="PF08546"/>
    </source>
</evidence>
<comment type="pathway">
    <text evidence="2 11">Cofactor biosynthesis; (R)-pantothenate biosynthesis; (R)-pantoate from 3-methyl-2-oxobutanoate: step 2/2.</text>
</comment>
<dbReference type="InterPro" id="IPR008927">
    <property type="entry name" value="6-PGluconate_DH-like_C_sf"/>
</dbReference>
<evidence type="ECO:0000256" key="3">
    <source>
        <dbReference type="ARBA" id="ARBA00007870"/>
    </source>
</evidence>
<dbReference type="AlphaFoldDB" id="A0A658R1H6"/>
<dbReference type="EC" id="1.1.1.169" evidence="4 11"/>
<dbReference type="SUPFAM" id="SSF51735">
    <property type="entry name" value="NAD(P)-binding Rossmann-fold domains"/>
    <property type="match status" value="1"/>
</dbReference>
<evidence type="ECO:0000256" key="6">
    <source>
        <dbReference type="ARBA" id="ARBA00022655"/>
    </source>
</evidence>
<dbReference type="Gene3D" id="3.40.50.720">
    <property type="entry name" value="NAD(P)-binding Rossmann-like Domain"/>
    <property type="match status" value="1"/>
</dbReference>
<evidence type="ECO:0000256" key="2">
    <source>
        <dbReference type="ARBA" id="ARBA00004994"/>
    </source>
</evidence>
<keyword evidence="15" id="KW-1185">Reference proteome</keyword>
<dbReference type="InterPro" id="IPR013752">
    <property type="entry name" value="KPA_reductase"/>
</dbReference>
<evidence type="ECO:0000256" key="10">
    <source>
        <dbReference type="ARBA" id="ARBA00048793"/>
    </source>
</evidence>
<comment type="caution">
    <text evidence="14">The sequence shown here is derived from an EMBL/GenBank/DDBJ whole genome shotgun (WGS) entry which is preliminary data.</text>
</comment>
<evidence type="ECO:0000256" key="7">
    <source>
        <dbReference type="ARBA" id="ARBA00022857"/>
    </source>
</evidence>
<dbReference type="Pfam" id="PF08546">
    <property type="entry name" value="ApbA_C"/>
    <property type="match status" value="1"/>
</dbReference>
<evidence type="ECO:0000256" key="9">
    <source>
        <dbReference type="ARBA" id="ARBA00032024"/>
    </source>
</evidence>
<dbReference type="EMBL" id="FCNV02000010">
    <property type="protein sequence ID" value="SAL39627.1"/>
    <property type="molecule type" value="Genomic_DNA"/>
</dbReference>
<keyword evidence="7 11" id="KW-0521">NADP</keyword>
<dbReference type="PANTHER" id="PTHR21708">
    <property type="entry name" value="PROBABLE 2-DEHYDROPANTOATE 2-REDUCTASE"/>
    <property type="match status" value="1"/>
</dbReference>
<dbReference type="Pfam" id="PF02558">
    <property type="entry name" value="ApbA"/>
    <property type="match status" value="1"/>
</dbReference>
<accession>A0A658R1H6</accession>
<dbReference type="GO" id="GO:0008677">
    <property type="term" value="F:2-dehydropantoate 2-reductase activity"/>
    <property type="evidence" value="ECO:0007669"/>
    <property type="project" value="UniProtKB-EC"/>
</dbReference>
<evidence type="ECO:0000256" key="8">
    <source>
        <dbReference type="ARBA" id="ARBA00023002"/>
    </source>
</evidence>
<proteinExistence type="inferred from homology"/>
<comment type="function">
    <text evidence="1 11">Catalyzes the NADPH-dependent reduction of ketopantoate into pantoic acid.</text>
</comment>
<gene>
    <name evidence="14" type="ORF">AWB72_04105</name>
</gene>
<dbReference type="InterPro" id="IPR013332">
    <property type="entry name" value="KPR_N"/>
</dbReference>
<feature type="domain" description="Ketopantoate reductase N-terminal" evidence="12">
    <location>
        <begin position="3"/>
        <end position="152"/>
    </location>
</feature>
<evidence type="ECO:0000313" key="14">
    <source>
        <dbReference type="EMBL" id="SAL39627.1"/>
    </source>
</evidence>
<dbReference type="InterPro" id="IPR036291">
    <property type="entry name" value="NAD(P)-bd_dom_sf"/>
</dbReference>
<dbReference type="GO" id="GO:0015940">
    <property type="term" value="P:pantothenate biosynthetic process"/>
    <property type="evidence" value="ECO:0007669"/>
    <property type="project" value="UniProtKB-UniPathway"/>
</dbReference>
<dbReference type="InterPro" id="IPR003710">
    <property type="entry name" value="ApbA"/>
</dbReference>
<protein>
    <recommendedName>
        <fullName evidence="5 11">2-dehydropantoate 2-reductase</fullName>
        <ecNumber evidence="4 11">1.1.1.169</ecNumber>
    </recommendedName>
    <alternativeName>
        <fullName evidence="9 11">Ketopantoate reductase</fullName>
    </alternativeName>
</protein>
<dbReference type="GO" id="GO:0005737">
    <property type="term" value="C:cytoplasm"/>
    <property type="evidence" value="ECO:0007669"/>
    <property type="project" value="TreeGrafter"/>
</dbReference>
<keyword evidence="8 11" id="KW-0560">Oxidoreductase</keyword>
<reference evidence="14 15" key="1">
    <citation type="submission" date="2016-01" db="EMBL/GenBank/DDBJ databases">
        <authorList>
            <person name="Peeters C."/>
        </authorList>
    </citation>
    <scope>NUCLEOTIDE SEQUENCE [LARGE SCALE GENOMIC DNA]</scope>
    <source>
        <strain evidence="14">LMG 29315</strain>
    </source>
</reference>
<dbReference type="NCBIfam" id="TIGR00745">
    <property type="entry name" value="apbA_panE"/>
    <property type="match status" value="1"/>
</dbReference>